<accession>A0AAD1URI2</accession>
<evidence type="ECO:0000313" key="3">
    <source>
        <dbReference type="Proteomes" id="UP001295684"/>
    </source>
</evidence>
<name>A0AAD1URI2_EUPCR</name>
<evidence type="ECO:0000256" key="1">
    <source>
        <dbReference type="SAM" id="Coils"/>
    </source>
</evidence>
<reference evidence="2" key="1">
    <citation type="submission" date="2023-07" db="EMBL/GenBank/DDBJ databases">
        <authorList>
            <consortium name="AG Swart"/>
            <person name="Singh M."/>
            <person name="Singh A."/>
            <person name="Seah K."/>
            <person name="Emmerich C."/>
        </authorList>
    </citation>
    <scope>NUCLEOTIDE SEQUENCE</scope>
    <source>
        <strain evidence="2">DP1</strain>
    </source>
</reference>
<comment type="caution">
    <text evidence="2">The sequence shown here is derived from an EMBL/GenBank/DDBJ whole genome shotgun (WGS) entry which is preliminary data.</text>
</comment>
<dbReference type="Proteomes" id="UP001295684">
    <property type="component" value="Unassembled WGS sequence"/>
</dbReference>
<keyword evidence="1" id="KW-0175">Coiled coil</keyword>
<protein>
    <submittedName>
        <fullName evidence="2">Uncharacterized protein</fullName>
    </submittedName>
</protein>
<keyword evidence="3" id="KW-1185">Reference proteome</keyword>
<evidence type="ECO:0000313" key="2">
    <source>
        <dbReference type="EMBL" id="CAI2372543.1"/>
    </source>
</evidence>
<feature type="coiled-coil region" evidence="1">
    <location>
        <begin position="14"/>
        <end position="73"/>
    </location>
</feature>
<proteinExistence type="predicted"/>
<dbReference type="EMBL" id="CAMPGE010013833">
    <property type="protein sequence ID" value="CAI2372543.1"/>
    <property type="molecule type" value="Genomic_DNA"/>
</dbReference>
<organism evidence="2 3">
    <name type="scientific">Euplotes crassus</name>
    <dbReference type="NCBI Taxonomy" id="5936"/>
    <lineage>
        <taxon>Eukaryota</taxon>
        <taxon>Sar</taxon>
        <taxon>Alveolata</taxon>
        <taxon>Ciliophora</taxon>
        <taxon>Intramacronucleata</taxon>
        <taxon>Spirotrichea</taxon>
        <taxon>Hypotrichia</taxon>
        <taxon>Euplotida</taxon>
        <taxon>Euplotidae</taxon>
        <taxon>Moneuplotes</taxon>
    </lineage>
</organism>
<dbReference type="AlphaFoldDB" id="A0AAD1URI2"/>
<sequence>MENERLKKVLDSQLKRQEQLKHFEEEKVRNLQQIRDHKKEKLKMNQERIFNNKMAQMRRLKNLSQMINKKQKKATIYRNSSNLVDEKQRRDALRTQRLQRNLKIQKQKQMDLKMKVLEKEKMGEYRLAKSRHDKAKAKKVLSELLWMKNRDRNHSNSLVGLLTQRRHTRHRSLHTFATPSNS</sequence>
<gene>
    <name evidence="2" type="ORF">ECRASSUSDP1_LOCUS13874</name>
</gene>